<keyword evidence="3" id="KW-0812">Transmembrane</keyword>
<feature type="domain" description="Chitin-binding type-4" evidence="5">
    <location>
        <begin position="29"/>
        <end position="207"/>
    </location>
</feature>
<evidence type="ECO:0000256" key="2">
    <source>
        <dbReference type="SAM" id="MobiDB-lite"/>
    </source>
</evidence>
<evidence type="ECO:0000256" key="4">
    <source>
        <dbReference type="SAM" id="SignalP"/>
    </source>
</evidence>
<keyword evidence="3" id="KW-1133">Transmembrane helix</keyword>
<dbReference type="PANTHER" id="PTHR34823:SF1">
    <property type="entry name" value="CHITIN-BINDING TYPE-4 DOMAIN-CONTAINING PROTEIN"/>
    <property type="match status" value="1"/>
</dbReference>
<reference evidence="6 7" key="1">
    <citation type="journal article" date="2019" name="Int. J. Syst. Evol. Microbiol.">
        <title>The Global Catalogue of Microorganisms (GCM) 10K type strain sequencing project: providing services to taxonomists for standard genome sequencing and annotation.</title>
        <authorList>
            <consortium name="The Broad Institute Genomics Platform"/>
            <consortium name="The Broad Institute Genome Sequencing Center for Infectious Disease"/>
            <person name="Wu L."/>
            <person name="Ma J."/>
        </authorList>
    </citation>
    <scope>NUCLEOTIDE SEQUENCE [LARGE SCALE GENOMIC DNA]</scope>
    <source>
        <strain evidence="6 7">JCM 10425</strain>
    </source>
</reference>
<keyword evidence="7" id="KW-1185">Reference proteome</keyword>
<dbReference type="InterPro" id="IPR014756">
    <property type="entry name" value="Ig_E-set"/>
</dbReference>
<protein>
    <submittedName>
        <fullName evidence="6">Lytic polysaccharide monooxygenase</fullName>
    </submittedName>
</protein>
<evidence type="ECO:0000256" key="1">
    <source>
        <dbReference type="ARBA" id="ARBA00022729"/>
    </source>
</evidence>
<dbReference type="Pfam" id="PF03067">
    <property type="entry name" value="LPMO_10"/>
    <property type="match status" value="1"/>
</dbReference>
<dbReference type="GO" id="GO:0004497">
    <property type="term" value="F:monooxygenase activity"/>
    <property type="evidence" value="ECO:0007669"/>
    <property type="project" value="UniProtKB-KW"/>
</dbReference>
<evidence type="ECO:0000313" key="6">
    <source>
        <dbReference type="EMBL" id="GAA0259444.1"/>
    </source>
</evidence>
<accession>A0ABN0URR9</accession>
<dbReference type="RefSeq" id="WP_344651445.1">
    <property type="nucleotide sequence ID" value="NZ_BAAAGX010000020.1"/>
</dbReference>
<feature type="compositionally biased region" description="Basic and acidic residues" evidence="2">
    <location>
        <begin position="255"/>
        <end position="271"/>
    </location>
</feature>
<dbReference type="EMBL" id="BAAAGX010000020">
    <property type="protein sequence ID" value="GAA0259444.1"/>
    <property type="molecule type" value="Genomic_DNA"/>
</dbReference>
<keyword evidence="6" id="KW-0560">Oxidoreductase</keyword>
<name>A0ABN0URR9_9ACTN</name>
<dbReference type="InterPro" id="IPR004302">
    <property type="entry name" value="Cellulose/chitin-bd_N"/>
</dbReference>
<dbReference type="PANTHER" id="PTHR34823">
    <property type="entry name" value="GLCNAC-BINDING PROTEIN A"/>
    <property type="match status" value="1"/>
</dbReference>
<feature type="region of interest" description="Disordered" evidence="2">
    <location>
        <begin position="216"/>
        <end position="283"/>
    </location>
</feature>
<feature type="compositionally biased region" description="Low complexity" evidence="2">
    <location>
        <begin position="232"/>
        <end position="253"/>
    </location>
</feature>
<sequence>MKTLRIASFGALLGVLVALGLPAGTATAHGALTAPVSRTAACGTEGGPTARSAACRAAIAASEPGAAAQWDNLRVADVNGRDRAVIPDGKLCSGGLARYAGLDLPRSDWPTTKVTPGAKFTFRYRTTIPHEGTFRMYVTKPGYQPGRALRWADLESAPFLSITDPRRDGSAYVLPGRLPVGHAGHHLIYTIWQNSSTADTYYSCSDVDFAASIGTSKTDEARPEAPASPVVDAGRAAGAPSAPSAGGSADTASHAAEDHAARDHGDEHTAVDEIDTSPVAAQEPVGVMNGSRWPLIAGIGAMLAVIGTIGLVALRFRPRPRHRRG</sequence>
<dbReference type="SUPFAM" id="SSF81296">
    <property type="entry name" value="E set domains"/>
    <property type="match status" value="1"/>
</dbReference>
<feature type="chain" id="PRO_5046023307" evidence="4">
    <location>
        <begin position="29"/>
        <end position="325"/>
    </location>
</feature>
<keyword evidence="3" id="KW-0472">Membrane</keyword>
<dbReference type="CDD" id="cd21177">
    <property type="entry name" value="LPMO_AA10"/>
    <property type="match status" value="1"/>
</dbReference>
<dbReference type="Gene3D" id="2.70.50.50">
    <property type="entry name" value="chitin-binding protein cbp21"/>
    <property type="match status" value="1"/>
</dbReference>
<keyword evidence="6" id="KW-0503">Monooxygenase</keyword>
<feature type="transmembrane region" description="Helical" evidence="3">
    <location>
        <begin position="293"/>
        <end position="314"/>
    </location>
</feature>
<feature type="signal peptide" evidence="4">
    <location>
        <begin position="1"/>
        <end position="28"/>
    </location>
</feature>
<dbReference type="Proteomes" id="UP001500967">
    <property type="component" value="Unassembled WGS sequence"/>
</dbReference>
<gene>
    <name evidence="6" type="ORF">GCM10009539_51050</name>
</gene>
<evidence type="ECO:0000313" key="7">
    <source>
        <dbReference type="Proteomes" id="UP001500967"/>
    </source>
</evidence>
<organism evidence="6 7">
    <name type="scientific">Cryptosporangium japonicum</name>
    <dbReference type="NCBI Taxonomy" id="80872"/>
    <lineage>
        <taxon>Bacteria</taxon>
        <taxon>Bacillati</taxon>
        <taxon>Actinomycetota</taxon>
        <taxon>Actinomycetes</taxon>
        <taxon>Cryptosporangiales</taxon>
        <taxon>Cryptosporangiaceae</taxon>
        <taxon>Cryptosporangium</taxon>
    </lineage>
</organism>
<dbReference type="InterPro" id="IPR051024">
    <property type="entry name" value="GlcNAc_Chitin_IntDeg"/>
</dbReference>
<comment type="caution">
    <text evidence="6">The sequence shown here is derived from an EMBL/GenBank/DDBJ whole genome shotgun (WGS) entry which is preliminary data.</text>
</comment>
<evidence type="ECO:0000259" key="5">
    <source>
        <dbReference type="Pfam" id="PF03067"/>
    </source>
</evidence>
<evidence type="ECO:0000256" key="3">
    <source>
        <dbReference type="SAM" id="Phobius"/>
    </source>
</evidence>
<proteinExistence type="predicted"/>
<keyword evidence="1 4" id="KW-0732">Signal</keyword>